<dbReference type="EMBL" id="BGPR01245829">
    <property type="protein sequence ID" value="GBM25752.1"/>
    <property type="molecule type" value="Genomic_DNA"/>
</dbReference>
<protein>
    <submittedName>
        <fullName evidence="1">Uncharacterized protein</fullName>
    </submittedName>
</protein>
<comment type="caution">
    <text evidence="1">The sequence shown here is derived from an EMBL/GenBank/DDBJ whole genome shotgun (WGS) entry which is preliminary data.</text>
</comment>
<keyword evidence="2" id="KW-1185">Reference proteome</keyword>
<evidence type="ECO:0000313" key="1">
    <source>
        <dbReference type="EMBL" id="GBM25752.1"/>
    </source>
</evidence>
<proteinExistence type="predicted"/>
<evidence type="ECO:0000313" key="2">
    <source>
        <dbReference type="Proteomes" id="UP000499080"/>
    </source>
</evidence>
<accession>A0A4Y2E9J5</accession>
<reference evidence="1 2" key="1">
    <citation type="journal article" date="2019" name="Sci. Rep.">
        <title>Orb-weaving spider Araneus ventricosus genome elucidates the spidroin gene catalogue.</title>
        <authorList>
            <person name="Kono N."/>
            <person name="Nakamura H."/>
            <person name="Ohtoshi R."/>
            <person name="Moran D.A.P."/>
            <person name="Shinohara A."/>
            <person name="Yoshida Y."/>
            <person name="Fujiwara M."/>
            <person name="Mori M."/>
            <person name="Tomita M."/>
            <person name="Arakawa K."/>
        </authorList>
    </citation>
    <scope>NUCLEOTIDE SEQUENCE [LARGE SCALE GENOMIC DNA]</scope>
</reference>
<gene>
    <name evidence="1" type="ORF">AVEN_138026_1</name>
</gene>
<dbReference type="AlphaFoldDB" id="A0A4Y2E9J5"/>
<name>A0A4Y2E9J5_ARAVE</name>
<dbReference type="Proteomes" id="UP000499080">
    <property type="component" value="Unassembled WGS sequence"/>
</dbReference>
<sequence length="125" mass="14559">MVKKGRPPQTPYAQGHIEGETVRRNRCPLMGKNSAEIPPNRLTGLFWNRRLGWETSLFPPVNDKCDSRTRFSNRLGSRLVERRTPISRQLCTWRKHYSLARRVVSISEVIKFSFKMEAAKTLIVF</sequence>
<organism evidence="1 2">
    <name type="scientific">Araneus ventricosus</name>
    <name type="common">Orbweaver spider</name>
    <name type="synonym">Epeira ventricosa</name>
    <dbReference type="NCBI Taxonomy" id="182803"/>
    <lineage>
        <taxon>Eukaryota</taxon>
        <taxon>Metazoa</taxon>
        <taxon>Ecdysozoa</taxon>
        <taxon>Arthropoda</taxon>
        <taxon>Chelicerata</taxon>
        <taxon>Arachnida</taxon>
        <taxon>Araneae</taxon>
        <taxon>Araneomorphae</taxon>
        <taxon>Entelegynae</taxon>
        <taxon>Araneoidea</taxon>
        <taxon>Araneidae</taxon>
        <taxon>Araneus</taxon>
    </lineage>
</organism>